<sequence length="182" mass="21379">MPAEQKHHRTLMILRPKGMVRFRRIVQETITYIMIMTKNEALKKKIALQKTKVFLRKINGVSNVEVIDVDVLDLVAYRAKQKEIFSYDSDLEPIADFSLDNSNDAIVQWQSDCLKSVIGKSLLFEINDYFFVRLKLFNVFDFLVSLYLENGNRDLVVFIESPSQMLAFNEEEYAIYFYDKLI</sequence>
<evidence type="ECO:0000313" key="1">
    <source>
        <dbReference type="EMBL" id="VTP60198.1"/>
    </source>
</evidence>
<proteinExistence type="predicted"/>
<dbReference type="AlphaFoldDB" id="A0A4U9H956"/>
<organism evidence="1 2">
    <name type="scientific">Serratia rubidaea</name>
    <name type="common">Serratia marinorubra</name>
    <dbReference type="NCBI Taxonomy" id="61652"/>
    <lineage>
        <taxon>Bacteria</taxon>
        <taxon>Pseudomonadati</taxon>
        <taxon>Pseudomonadota</taxon>
        <taxon>Gammaproteobacteria</taxon>
        <taxon>Enterobacterales</taxon>
        <taxon>Yersiniaceae</taxon>
        <taxon>Serratia</taxon>
    </lineage>
</organism>
<evidence type="ECO:0000313" key="2">
    <source>
        <dbReference type="Proteomes" id="UP000307968"/>
    </source>
</evidence>
<dbReference type="Proteomes" id="UP000307968">
    <property type="component" value="Chromosome"/>
</dbReference>
<name>A0A4U9H956_SERRU</name>
<reference evidence="1 2" key="1">
    <citation type="submission" date="2019-05" db="EMBL/GenBank/DDBJ databases">
        <authorList>
            <consortium name="Pathogen Informatics"/>
        </authorList>
    </citation>
    <scope>NUCLEOTIDE SEQUENCE [LARGE SCALE GENOMIC DNA]</scope>
    <source>
        <strain evidence="1 2">NCTC12971</strain>
    </source>
</reference>
<gene>
    <name evidence="1" type="ORF">NCTC12971_00660</name>
</gene>
<dbReference type="EMBL" id="LR590463">
    <property type="protein sequence ID" value="VTP60198.1"/>
    <property type="molecule type" value="Genomic_DNA"/>
</dbReference>
<protein>
    <submittedName>
        <fullName evidence="1">Uncharacterized protein</fullName>
    </submittedName>
</protein>
<accession>A0A4U9H956</accession>